<protein>
    <submittedName>
        <fullName evidence="2">Uncharacterized protein</fullName>
    </submittedName>
</protein>
<accession>A0A6L2KD35</accession>
<organism evidence="2">
    <name type="scientific">Tanacetum cinerariifolium</name>
    <name type="common">Dalmatian daisy</name>
    <name type="synonym">Chrysanthemum cinerariifolium</name>
    <dbReference type="NCBI Taxonomy" id="118510"/>
    <lineage>
        <taxon>Eukaryota</taxon>
        <taxon>Viridiplantae</taxon>
        <taxon>Streptophyta</taxon>
        <taxon>Embryophyta</taxon>
        <taxon>Tracheophyta</taxon>
        <taxon>Spermatophyta</taxon>
        <taxon>Magnoliopsida</taxon>
        <taxon>eudicotyledons</taxon>
        <taxon>Gunneridae</taxon>
        <taxon>Pentapetalae</taxon>
        <taxon>asterids</taxon>
        <taxon>campanulids</taxon>
        <taxon>Asterales</taxon>
        <taxon>Asteraceae</taxon>
        <taxon>Asteroideae</taxon>
        <taxon>Anthemideae</taxon>
        <taxon>Anthemidinae</taxon>
        <taxon>Tanacetum</taxon>
    </lineage>
</organism>
<evidence type="ECO:0000256" key="1">
    <source>
        <dbReference type="SAM" id="MobiDB-lite"/>
    </source>
</evidence>
<sequence length="127" mass="14022">MFVTIMENASLKAIDKCVPSACHANASPAEGEKNINKATKDVDNANLNQQQTTKTPLTTSFQSPLFPKGKGKEVMYSKDAKDEETKSDSEDDHANLTKTMTESSTQKKLKKFCFVTEGGKFFYLTAE</sequence>
<comment type="caution">
    <text evidence="2">The sequence shown here is derived from an EMBL/GenBank/DDBJ whole genome shotgun (WGS) entry which is preliminary data.</text>
</comment>
<dbReference type="EMBL" id="BKCJ010002245">
    <property type="protein sequence ID" value="GEU47256.1"/>
    <property type="molecule type" value="Genomic_DNA"/>
</dbReference>
<name>A0A6L2KD35_TANCI</name>
<reference evidence="2" key="1">
    <citation type="journal article" date="2019" name="Sci. Rep.">
        <title>Draft genome of Tanacetum cinerariifolium, the natural source of mosquito coil.</title>
        <authorList>
            <person name="Yamashiro T."/>
            <person name="Shiraishi A."/>
            <person name="Satake H."/>
            <person name="Nakayama K."/>
        </authorList>
    </citation>
    <scope>NUCLEOTIDE SEQUENCE</scope>
</reference>
<evidence type="ECO:0000313" key="2">
    <source>
        <dbReference type="EMBL" id="GEU47256.1"/>
    </source>
</evidence>
<proteinExistence type="predicted"/>
<dbReference type="AlphaFoldDB" id="A0A6L2KD35"/>
<feature type="region of interest" description="Disordered" evidence="1">
    <location>
        <begin position="50"/>
        <end position="101"/>
    </location>
</feature>
<gene>
    <name evidence="2" type="ORF">Tci_019234</name>
</gene>
<feature type="compositionally biased region" description="Basic and acidic residues" evidence="1">
    <location>
        <begin position="70"/>
        <end position="95"/>
    </location>
</feature>
<feature type="compositionally biased region" description="Polar residues" evidence="1">
    <location>
        <begin position="50"/>
        <end position="63"/>
    </location>
</feature>